<evidence type="ECO:0000313" key="2">
    <source>
        <dbReference type="EMBL" id="RZF62486.1"/>
    </source>
</evidence>
<feature type="compositionally biased region" description="Basic and acidic residues" evidence="1">
    <location>
        <begin position="218"/>
        <end position="231"/>
    </location>
</feature>
<organism evidence="2 3">
    <name type="scientific">Sphingobacterium corticibacterium</name>
    <dbReference type="NCBI Taxonomy" id="2484746"/>
    <lineage>
        <taxon>Bacteria</taxon>
        <taxon>Pseudomonadati</taxon>
        <taxon>Bacteroidota</taxon>
        <taxon>Sphingobacteriia</taxon>
        <taxon>Sphingobacteriales</taxon>
        <taxon>Sphingobacteriaceae</taxon>
        <taxon>Sphingobacterium</taxon>
    </lineage>
</organism>
<feature type="region of interest" description="Disordered" evidence="1">
    <location>
        <begin position="218"/>
        <end position="251"/>
    </location>
</feature>
<evidence type="ECO:0000313" key="3">
    <source>
        <dbReference type="Proteomes" id="UP000292855"/>
    </source>
</evidence>
<dbReference type="AlphaFoldDB" id="A0A4Q6Y0K2"/>
<dbReference type="Proteomes" id="UP000292855">
    <property type="component" value="Unassembled WGS sequence"/>
</dbReference>
<feature type="compositionally biased region" description="Pro residues" evidence="1">
    <location>
        <begin position="241"/>
        <end position="251"/>
    </location>
</feature>
<keyword evidence="3" id="KW-1185">Reference proteome</keyword>
<sequence>MDKPELPIRTFIPTHVGDARQNWYKTKKKPMLDRLDASIKAPENFSIRDIKAFIANIEKLIEKSRNLAVYFGVETEGKQDVVLLFAGIKRWSNLPNTYYLLNKEGGLEEISVEEGNTLRNNYQNGIQPVLGRSTDDGDIETEYVFFEKDIIAEILGEIRFQEGKKRIDGLKVQLVSYANKEAEGGFFRNRDAPKYLERLSIMFTYTKDGRDTNFEDIDRVRYEETREEQNKGKSGLNSGNPIPPPPSRGDI</sequence>
<name>A0A4Q6Y0K2_9SPHI</name>
<evidence type="ECO:0000256" key="1">
    <source>
        <dbReference type="SAM" id="MobiDB-lite"/>
    </source>
</evidence>
<protein>
    <submittedName>
        <fullName evidence="2">Uncharacterized protein</fullName>
    </submittedName>
</protein>
<dbReference type="OrthoDB" id="9823307at2"/>
<proteinExistence type="predicted"/>
<comment type="caution">
    <text evidence="2">The sequence shown here is derived from an EMBL/GenBank/DDBJ whole genome shotgun (WGS) entry which is preliminary data.</text>
</comment>
<accession>A0A4Q6Y0K2</accession>
<dbReference type="RefSeq" id="WP_130140712.1">
    <property type="nucleotide sequence ID" value="NZ_SGIT01000001.1"/>
</dbReference>
<dbReference type="EMBL" id="SGIT01000001">
    <property type="protein sequence ID" value="RZF62486.1"/>
    <property type="molecule type" value="Genomic_DNA"/>
</dbReference>
<reference evidence="2 3" key="1">
    <citation type="submission" date="2019-02" db="EMBL/GenBank/DDBJ databases">
        <authorList>
            <person name="Li Y."/>
        </authorList>
    </citation>
    <scope>NUCLEOTIDE SEQUENCE [LARGE SCALE GENOMIC DNA]</scope>
    <source>
        <strain evidence="2 3">30C10-4-7</strain>
    </source>
</reference>
<gene>
    <name evidence="2" type="ORF">EWE74_06710</name>
</gene>